<proteinExistence type="predicted"/>
<evidence type="ECO:0000313" key="1">
    <source>
        <dbReference type="EMBL" id="KJY51340.1"/>
    </source>
</evidence>
<dbReference type="InterPro" id="IPR010298">
    <property type="entry name" value="YacP-like"/>
</dbReference>
<organism evidence="1 2">
    <name type="scientific">Bombilactobacillus mellis</name>
    <dbReference type="NCBI Taxonomy" id="1218508"/>
    <lineage>
        <taxon>Bacteria</taxon>
        <taxon>Bacillati</taxon>
        <taxon>Bacillota</taxon>
        <taxon>Bacilli</taxon>
        <taxon>Lactobacillales</taxon>
        <taxon>Lactobacillaceae</taxon>
        <taxon>Bombilactobacillus</taxon>
    </lineage>
</organism>
<dbReference type="PANTHER" id="PTHR34547:SF1">
    <property type="entry name" value="YACP-LIKE NYN DOMAIN PROTEIN"/>
    <property type="match status" value="1"/>
</dbReference>
<name>A0A0F4KY42_9LACO</name>
<dbReference type="STRING" id="1218508.JG29_03900"/>
<dbReference type="EMBL" id="JXBZ01000002">
    <property type="protein sequence ID" value="KJY51340.1"/>
    <property type="molecule type" value="Genomic_DNA"/>
</dbReference>
<dbReference type="Pfam" id="PF05991">
    <property type="entry name" value="NYN_YacP"/>
    <property type="match status" value="1"/>
</dbReference>
<sequence length="175" mass="20630">MKKQIMIVDGYNVIGSWPQLAHLKKLDRLEEARDRLLDILANYRKFFEGQIIVVFDAMYVPGIKEQFSKWDLDVVFTPEAVTADTYIQNLSEKLNIISNQVTVVTSDQAVQWTIFSRGAVRLPSYELYQRIKEMHRQLDQESRQHHDRSVQRNNPWREDQLELLAKLRDHLSSKS</sequence>
<accession>A0A0F4KY42</accession>
<gene>
    <name evidence="1" type="ORF">JG29_03900</name>
</gene>
<dbReference type="OrthoDB" id="9792160at2"/>
<dbReference type="PANTHER" id="PTHR34547">
    <property type="entry name" value="YACP-LIKE NYN DOMAIN PROTEIN"/>
    <property type="match status" value="1"/>
</dbReference>
<dbReference type="AlphaFoldDB" id="A0A0F4KY42"/>
<comment type="caution">
    <text evidence="1">The sequence shown here is derived from an EMBL/GenBank/DDBJ whole genome shotgun (WGS) entry which is preliminary data.</text>
</comment>
<evidence type="ECO:0000313" key="2">
    <source>
        <dbReference type="Proteomes" id="UP000033695"/>
    </source>
</evidence>
<keyword evidence="2" id="KW-1185">Reference proteome</keyword>
<dbReference type="PATRIC" id="fig|1218508.4.peg.397"/>
<dbReference type="CDD" id="cd10912">
    <property type="entry name" value="PIN_YacP-like"/>
    <property type="match status" value="1"/>
</dbReference>
<dbReference type="Proteomes" id="UP000033695">
    <property type="component" value="Unassembled WGS sequence"/>
</dbReference>
<evidence type="ECO:0008006" key="3">
    <source>
        <dbReference type="Google" id="ProtNLM"/>
    </source>
</evidence>
<dbReference type="HOGENOM" id="CLU_101326_2_0_9"/>
<reference evidence="1 2" key="1">
    <citation type="submission" date="2014-12" db="EMBL/GenBank/DDBJ databases">
        <title>Comparative genomics of the lactic acid bacteria isolated from the honey bee gut.</title>
        <authorList>
            <person name="Ellegaard K.M."/>
            <person name="Tamarit D."/>
            <person name="Javelind E."/>
            <person name="Olofsson T."/>
            <person name="Andersson S.G."/>
            <person name="Vasquez A."/>
        </authorList>
    </citation>
    <scope>NUCLEOTIDE SEQUENCE [LARGE SCALE GENOMIC DNA]</scope>
    <source>
        <strain evidence="1 2">Hon2</strain>
    </source>
</reference>
<protein>
    <recommendedName>
        <fullName evidence="3">NYN domain-containing protein</fullName>
    </recommendedName>
</protein>
<dbReference type="RefSeq" id="WP_045922277.1">
    <property type="nucleotide sequence ID" value="NZ_JAAEDY010000002.1"/>
</dbReference>